<evidence type="ECO:0008006" key="3">
    <source>
        <dbReference type="Google" id="ProtNLM"/>
    </source>
</evidence>
<dbReference type="EMBL" id="CP036273">
    <property type="protein sequence ID" value="QDU19763.1"/>
    <property type="molecule type" value="Genomic_DNA"/>
</dbReference>
<reference evidence="1 2" key="1">
    <citation type="submission" date="2019-02" db="EMBL/GenBank/DDBJ databases">
        <title>Deep-cultivation of Planctomycetes and their phenomic and genomic characterization uncovers novel biology.</title>
        <authorList>
            <person name="Wiegand S."/>
            <person name="Jogler M."/>
            <person name="Boedeker C."/>
            <person name="Pinto D."/>
            <person name="Vollmers J."/>
            <person name="Rivas-Marin E."/>
            <person name="Kohn T."/>
            <person name="Peeters S.H."/>
            <person name="Heuer A."/>
            <person name="Rast P."/>
            <person name="Oberbeckmann S."/>
            <person name="Bunk B."/>
            <person name="Jeske O."/>
            <person name="Meyerdierks A."/>
            <person name="Storesund J.E."/>
            <person name="Kallscheuer N."/>
            <person name="Luecker S."/>
            <person name="Lage O.M."/>
            <person name="Pohl T."/>
            <person name="Merkel B.J."/>
            <person name="Hornburger P."/>
            <person name="Mueller R.-W."/>
            <person name="Bruemmer F."/>
            <person name="Labrenz M."/>
            <person name="Spormann A.M."/>
            <person name="Op den Camp H."/>
            <person name="Overmann J."/>
            <person name="Amann R."/>
            <person name="Jetten M.S.M."/>
            <person name="Mascher T."/>
            <person name="Medema M.H."/>
            <person name="Devos D.P."/>
            <person name="Kaster A.-K."/>
            <person name="Ovreas L."/>
            <person name="Rohde M."/>
            <person name="Galperin M.Y."/>
            <person name="Jogler C."/>
        </authorList>
    </citation>
    <scope>NUCLEOTIDE SEQUENCE [LARGE SCALE GENOMIC DNA]</scope>
    <source>
        <strain evidence="1 2">ETA_A1</strain>
    </source>
</reference>
<dbReference type="AlphaFoldDB" id="A0A517XQJ0"/>
<dbReference type="RefSeq" id="WP_202920752.1">
    <property type="nucleotide sequence ID" value="NZ_CP036273.1"/>
</dbReference>
<dbReference type="PANTHER" id="PTHR43737:SF1">
    <property type="entry name" value="DUF1501 DOMAIN-CONTAINING PROTEIN"/>
    <property type="match status" value="1"/>
</dbReference>
<keyword evidence="2" id="KW-1185">Reference proteome</keyword>
<sequence>MHEAYLLEAVRDRVRGSRRDWLRLTAAGFGSYILAGGRRGSPVRGGPPAGRGPRAKSSILLFMTGGPAQHETFDPKPDAPSNVRGEFGAIDTSVPGVRVSELMPHMARQAHRYAILRGTYHRENGHGPATHWSLTGRVAVPRPRTGSEPSPARIDPPCVGGVVRQLKGDRNGLPGAVQLPARIGDQNTFQWAGQHAGYLGERYDPLMLIDETWVPGELPPTFRPNPAVGEDRLRTRSHLLQELEGAQKAVTGPPVDSLHLHRERALSVLDSTTAWEAFLLKNERPESIARYGDTRFGRSCLIARRLVEAGVGHVTVTWYPDPPTKFNSEANFDTHSKHFTKMKNLLMPPVDRAFAALLDDLAERGLLDETLVAWTGEFGRTPKINGGAGRDHWGNVFSTVLAGGGVRGGQVLGSSDGLGAEPKNNPVHVSRFVATMLRAHGWDDGTPVYSADRRPQFFMPGKPLDELF</sequence>
<evidence type="ECO:0000313" key="1">
    <source>
        <dbReference type="EMBL" id="QDU19763.1"/>
    </source>
</evidence>
<accession>A0A517XQJ0</accession>
<dbReference type="Pfam" id="PF07394">
    <property type="entry name" value="DUF1501"/>
    <property type="match status" value="1"/>
</dbReference>
<dbReference type="KEGG" id="uli:ETAA1_17000"/>
<name>A0A517XQJ0_9BACT</name>
<protein>
    <recommendedName>
        <fullName evidence="3">DUF1501 domain-containing protein</fullName>
    </recommendedName>
</protein>
<dbReference type="Proteomes" id="UP000319576">
    <property type="component" value="Chromosome"/>
</dbReference>
<evidence type="ECO:0000313" key="2">
    <source>
        <dbReference type="Proteomes" id="UP000319576"/>
    </source>
</evidence>
<proteinExistence type="predicted"/>
<dbReference type="PANTHER" id="PTHR43737">
    <property type="entry name" value="BLL7424 PROTEIN"/>
    <property type="match status" value="1"/>
</dbReference>
<gene>
    <name evidence="1" type="ORF">ETAA1_17000</name>
</gene>
<dbReference type="InterPro" id="IPR017850">
    <property type="entry name" value="Alkaline_phosphatase_core_sf"/>
</dbReference>
<organism evidence="1 2">
    <name type="scientific">Urbifossiella limnaea</name>
    <dbReference type="NCBI Taxonomy" id="2528023"/>
    <lineage>
        <taxon>Bacteria</taxon>
        <taxon>Pseudomonadati</taxon>
        <taxon>Planctomycetota</taxon>
        <taxon>Planctomycetia</taxon>
        <taxon>Gemmatales</taxon>
        <taxon>Gemmataceae</taxon>
        <taxon>Urbifossiella</taxon>
    </lineage>
</organism>
<dbReference type="InterPro" id="IPR010869">
    <property type="entry name" value="DUF1501"/>
</dbReference>
<dbReference type="SUPFAM" id="SSF53649">
    <property type="entry name" value="Alkaline phosphatase-like"/>
    <property type="match status" value="1"/>
</dbReference>